<accession>A0ABU4WYZ9</accession>
<dbReference type="SUPFAM" id="SSF50800">
    <property type="entry name" value="PK beta-barrel domain-like"/>
    <property type="match status" value="1"/>
</dbReference>
<dbReference type="Pfam" id="PF03473">
    <property type="entry name" value="MOSC"/>
    <property type="match status" value="1"/>
</dbReference>
<sequence length="255" mass="27694">MTGEAILGTVSQLWRYPASSLAGERLDAISVGLKTVAGDRLFGLVDASDGEIARPDREARWHKVPLIRTRLSEAPMSKEWRLEVAVPGGGWLPAPDPESDRAVSAFLGFEASIRPFGAENAAPGYAGPQTEARYAKAPIHLLTTASLARLKALHPEGTPDPRRFRPNIVVDMDPVEGAFPETEWIGRKLAVGDLLLTVSEPCRRCGFTIIAQDGFDTDPGILRNLVRHNAHNLGVYCTVERPARVGIGAPMRLMD</sequence>
<dbReference type="Gene3D" id="2.40.33.20">
    <property type="entry name" value="PK beta-barrel domain-like"/>
    <property type="match status" value="1"/>
</dbReference>
<evidence type="ECO:0000313" key="2">
    <source>
        <dbReference type="EMBL" id="MDX8441271.1"/>
    </source>
</evidence>
<gene>
    <name evidence="2" type="ORF">RFM51_16890</name>
</gene>
<evidence type="ECO:0000313" key="3">
    <source>
        <dbReference type="Proteomes" id="UP001272097"/>
    </source>
</evidence>
<proteinExistence type="predicted"/>
<organism evidence="2 3">
    <name type="scientific">Mesorhizobium australafricanum</name>
    <dbReference type="NCBI Taxonomy" id="3072311"/>
    <lineage>
        <taxon>Bacteria</taxon>
        <taxon>Pseudomonadati</taxon>
        <taxon>Pseudomonadota</taxon>
        <taxon>Alphaproteobacteria</taxon>
        <taxon>Hyphomicrobiales</taxon>
        <taxon>Phyllobacteriaceae</taxon>
        <taxon>Mesorhizobium</taxon>
    </lineage>
</organism>
<reference evidence="2 3" key="1">
    <citation type="submission" date="2023-08" db="EMBL/GenBank/DDBJ databases">
        <title>Implementing the SeqCode for naming new Mesorhizobium species isolated from Vachellia karroo root nodules.</title>
        <authorList>
            <person name="Van Lill M."/>
        </authorList>
    </citation>
    <scope>NUCLEOTIDE SEQUENCE [LARGE SCALE GENOMIC DNA]</scope>
    <source>
        <strain evidence="2 3">VK3E</strain>
    </source>
</reference>
<dbReference type="RefSeq" id="WP_320215226.1">
    <property type="nucleotide sequence ID" value="NZ_JAVIIS010000022.1"/>
</dbReference>
<dbReference type="EMBL" id="JAVIIS010000022">
    <property type="protein sequence ID" value="MDX8441271.1"/>
    <property type="molecule type" value="Genomic_DNA"/>
</dbReference>
<keyword evidence="3" id="KW-1185">Reference proteome</keyword>
<dbReference type="Proteomes" id="UP001272097">
    <property type="component" value="Unassembled WGS sequence"/>
</dbReference>
<dbReference type="InterPro" id="IPR005302">
    <property type="entry name" value="MoCF_Sase_C"/>
</dbReference>
<feature type="domain" description="MOSC" evidence="1">
    <location>
        <begin position="105"/>
        <end position="254"/>
    </location>
</feature>
<dbReference type="PROSITE" id="PS51340">
    <property type="entry name" value="MOSC"/>
    <property type="match status" value="1"/>
</dbReference>
<name>A0ABU4WYZ9_9HYPH</name>
<protein>
    <submittedName>
        <fullName evidence="2">MOSC domain-containing protein</fullName>
    </submittedName>
</protein>
<comment type="caution">
    <text evidence="2">The sequence shown here is derived from an EMBL/GenBank/DDBJ whole genome shotgun (WGS) entry which is preliminary data.</text>
</comment>
<dbReference type="InterPro" id="IPR011037">
    <property type="entry name" value="Pyrv_Knase-like_insert_dom_sf"/>
</dbReference>
<evidence type="ECO:0000259" key="1">
    <source>
        <dbReference type="PROSITE" id="PS51340"/>
    </source>
</evidence>